<feature type="compositionally biased region" description="Polar residues" evidence="1">
    <location>
        <begin position="157"/>
        <end position="166"/>
    </location>
</feature>
<feature type="region of interest" description="Disordered" evidence="1">
    <location>
        <begin position="84"/>
        <end position="284"/>
    </location>
</feature>
<feature type="compositionally biased region" description="Pro residues" evidence="1">
    <location>
        <begin position="100"/>
        <end position="119"/>
    </location>
</feature>
<evidence type="ECO:0000313" key="3">
    <source>
        <dbReference type="Proteomes" id="UP000294933"/>
    </source>
</evidence>
<accession>A0A4Y7PE46</accession>
<dbReference type="AlphaFoldDB" id="A0A4Y7PE46"/>
<gene>
    <name evidence="2" type="ORF">BD410DRAFT_833292</name>
</gene>
<dbReference type="OrthoDB" id="2507336at2759"/>
<dbReference type="VEuPathDB" id="FungiDB:BD410DRAFT_833292"/>
<dbReference type="STRING" id="50990.A0A4Y7PE46"/>
<proteinExistence type="predicted"/>
<protein>
    <submittedName>
        <fullName evidence="2">Uncharacterized protein</fullName>
    </submittedName>
</protein>
<dbReference type="Proteomes" id="UP000294933">
    <property type="component" value="Unassembled WGS sequence"/>
</dbReference>
<name>A0A4Y7PE46_9AGAM</name>
<reference evidence="2 3" key="1">
    <citation type="submission" date="2018-06" db="EMBL/GenBank/DDBJ databases">
        <title>A transcriptomic atlas of mushroom development highlights an independent origin of complex multicellularity.</title>
        <authorList>
            <consortium name="DOE Joint Genome Institute"/>
            <person name="Krizsan K."/>
            <person name="Almasi E."/>
            <person name="Merenyi Z."/>
            <person name="Sahu N."/>
            <person name="Viragh M."/>
            <person name="Koszo T."/>
            <person name="Mondo S."/>
            <person name="Kiss B."/>
            <person name="Balint B."/>
            <person name="Kues U."/>
            <person name="Barry K."/>
            <person name="Hegedus J.C."/>
            <person name="Henrissat B."/>
            <person name="Johnson J."/>
            <person name="Lipzen A."/>
            <person name="Ohm R."/>
            <person name="Nagy I."/>
            <person name="Pangilinan J."/>
            <person name="Yan J."/>
            <person name="Xiong Y."/>
            <person name="Grigoriev I.V."/>
            <person name="Hibbett D.S."/>
            <person name="Nagy L.G."/>
        </authorList>
    </citation>
    <scope>NUCLEOTIDE SEQUENCE [LARGE SCALE GENOMIC DNA]</scope>
    <source>
        <strain evidence="2 3">SZMC22713</strain>
    </source>
</reference>
<evidence type="ECO:0000256" key="1">
    <source>
        <dbReference type="SAM" id="MobiDB-lite"/>
    </source>
</evidence>
<feature type="compositionally biased region" description="Polar residues" evidence="1">
    <location>
        <begin position="225"/>
        <end position="234"/>
    </location>
</feature>
<evidence type="ECO:0000313" key="2">
    <source>
        <dbReference type="EMBL" id="TDL13577.1"/>
    </source>
</evidence>
<sequence>MDEVVDYIALSRTLPDTPPTLMDHASSPNTVDAWGRDAMPGRNLLGPPITPFGVKSLHTQRRGLQFEIGELLRMHANYGQASQLGPDWMHHSQDPIAHQSPPPLDLDPPPPDAPPPPEKPVWWSIHQRSPRKRKCQDRPPLPQDSINIPMAPPQRHASWSTWQPNPNFAPTPPEIGASYADPPPTPPQRHASWSTWQPRPNFTPTPPEIGASYADPPPTPPQRHASWSTWQPSPNFAPTPPEIGASYADPPPTPPQGKFGTHVSDDESTSPKIDTRQRRTRSRL</sequence>
<dbReference type="EMBL" id="ML170543">
    <property type="protein sequence ID" value="TDL13577.1"/>
    <property type="molecule type" value="Genomic_DNA"/>
</dbReference>
<keyword evidence="3" id="KW-1185">Reference proteome</keyword>
<feature type="compositionally biased region" description="Polar residues" evidence="1">
    <location>
        <begin position="191"/>
        <end position="200"/>
    </location>
</feature>
<organism evidence="2 3">
    <name type="scientific">Rickenella mellea</name>
    <dbReference type="NCBI Taxonomy" id="50990"/>
    <lineage>
        <taxon>Eukaryota</taxon>
        <taxon>Fungi</taxon>
        <taxon>Dikarya</taxon>
        <taxon>Basidiomycota</taxon>
        <taxon>Agaricomycotina</taxon>
        <taxon>Agaricomycetes</taxon>
        <taxon>Hymenochaetales</taxon>
        <taxon>Rickenellaceae</taxon>
        <taxon>Rickenella</taxon>
    </lineage>
</organism>